<evidence type="ECO:0000313" key="5">
    <source>
        <dbReference type="Proteomes" id="UP001418222"/>
    </source>
</evidence>
<dbReference type="PANTHER" id="PTHR33116">
    <property type="entry name" value="REVERSE TRANSCRIPTASE ZINC-BINDING DOMAIN-CONTAINING PROTEIN-RELATED-RELATED"/>
    <property type="match status" value="1"/>
</dbReference>
<accession>A0AAP0BB95</accession>
<dbReference type="InterPro" id="IPR007321">
    <property type="entry name" value="Transposase_28"/>
</dbReference>
<comment type="caution">
    <text evidence="4">The sequence shown here is derived from an EMBL/GenBank/DDBJ whole genome shotgun (WGS) entry which is preliminary data.</text>
</comment>
<feature type="region of interest" description="Disordered" evidence="2">
    <location>
        <begin position="252"/>
        <end position="377"/>
    </location>
</feature>
<feature type="coiled-coil region" evidence="1">
    <location>
        <begin position="508"/>
        <end position="535"/>
    </location>
</feature>
<dbReference type="AlphaFoldDB" id="A0AAP0BB95"/>
<evidence type="ECO:0000256" key="1">
    <source>
        <dbReference type="SAM" id="Coils"/>
    </source>
</evidence>
<evidence type="ECO:0000259" key="3">
    <source>
        <dbReference type="Pfam" id="PF04195"/>
    </source>
</evidence>
<evidence type="ECO:0000256" key="2">
    <source>
        <dbReference type="SAM" id="MobiDB-lite"/>
    </source>
</evidence>
<dbReference type="EMBL" id="JBBWWQ010000013">
    <property type="protein sequence ID" value="KAK8933971.1"/>
    <property type="molecule type" value="Genomic_DNA"/>
</dbReference>
<keyword evidence="5" id="KW-1185">Reference proteome</keyword>
<evidence type="ECO:0000313" key="4">
    <source>
        <dbReference type="EMBL" id="KAK8933971.1"/>
    </source>
</evidence>
<proteinExistence type="predicted"/>
<feature type="compositionally biased region" description="Polar residues" evidence="2">
    <location>
        <begin position="308"/>
        <end position="320"/>
    </location>
</feature>
<protein>
    <recommendedName>
        <fullName evidence="3">Transposase (putative) gypsy type domain-containing protein</fullName>
    </recommendedName>
</protein>
<name>A0AAP0BB95_9ASPA</name>
<feature type="compositionally biased region" description="Basic and acidic residues" evidence="2">
    <location>
        <begin position="1"/>
        <end position="25"/>
    </location>
</feature>
<dbReference type="PANTHER" id="PTHR33116:SF78">
    <property type="entry name" value="OS12G0587133 PROTEIN"/>
    <property type="match status" value="1"/>
</dbReference>
<keyword evidence="1" id="KW-0175">Coiled coil</keyword>
<reference evidence="4 5" key="1">
    <citation type="journal article" date="2022" name="Nat. Plants">
        <title>Genomes of leafy and leafless Platanthera orchids illuminate the evolution of mycoheterotrophy.</title>
        <authorList>
            <person name="Li M.H."/>
            <person name="Liu K.W."/>
            <person name="Li Z."/>
            <person name="Lu H.C."/>
            <person name="Ye Q.L."/>
            <person name="Zhang D."/>
            <person name="Wang J.Y."/>
            <person name="Li Y.F."/>
            <person name="Zhong Z.M."/>
            <person name="Liu X."/>
            <person name="Yu X."/>
            <person name="Liu D.K."/>
            <person name="Tu X.D."/>
            <person name="Liu B."/>
            <person name="Hao Y."/>
            <person name="Liao X.Y."/>
            <person name="Jiang Y.T."/>
            <person name="Sun W.H."/>
            <person name="Chen J."/>
            <person name="Chen Y.Q."/>
            <person name="Ai Y."/>
            <person name="Zhai J.W."/>
            <person name="Wu S.S."/>
            <person name="Zhou Z."/>
            <person name="Hsiao Y.Y."/>
            <person name="Wu W.L."/>
            <person name="Chen Y.Y."/>
            <person name="Lin Y.F."/>
            <person name="Hsu J.L."/>
            <person name="Li C.Y."/>
            <person name="Wang Z.W."/>
            <person name="Zhao X."/>
            <person name="Zhong W.Y."/>
            <person name="Ma X.K."/>
            <person name="Ma L."/>
            <person name="Huang J."/>
            <person name="Chen G.Z."/>
            <person name="Huang M.Z."/>
            <person name="Huang L."/>
            <person name="Peng D.H."/>
            <person name="Luo Y.B."/>
            <person name="Zou S.Q."/>
            <person name="Chen S.P."/>
            <person name="Lan S."/>
            <person name="Tsai W.C."/>
            <person name="Van de Peer Y."/>
            <person name="Liu Z.J."/>
        </authorList>
    </citation>
    <scope>NUCLEOTIDE SEQUENCE [LARGE SCALE GENOMIC DNA]</scope>
    <source>
        <strain evidence="4">Lor287</strain>
    </source>
</reference>
<organism evidence="4 5">
    <name type="scientific">Platanthera zijinensis</name>
    <dbReference type="NCBI Taxonomy" id="2320716"/>
    <lineage>
        <taxon>Eukaryota</taxon>
        <taxon>Viridiplantae</taxon>
        <taxon>Streptophyta</taxon>
        <taxon>Embryophyta</taxon>
        <taxon>Tracheophyta</taxon>
        <taxon>Spermatophyta</taxon>
        <taxon>Magnoliopsida</taxon>
        <taxon>Liliopsida</taxon>
        <taxon>Asparagales</taxon>
        <taxon>Orchidaceae</taxon>
        <taxon>Orchidoideae</taxon>
        <taxon>Orchideae</taxon>
        <taxon>Orchidinae</taxon>
        <taxon>Platanthera</taxon>
    </lineage>
</organism>
<sequence length="772" mass="85495">MAKRRSEGSEGRSRCGKRFTDHDFPPGRLSADDYEAFRGDYLSEGFESRPPRVGESINTFYPGELAFPISHFEAGLRLPFWPEVKQVLKYFGVVPAQLNPNAISVIIAFACYMRRERIEFSLTVFRKMFVYHANQDGVSFFTGLNLKVCETPNKNHHWLTRFVFIRGNLGGVPLTPVSPAETFYTSPQVGGTDRLLCEYLAGKNFEVRYLRRGLTSLPPVLPGEGERVVPTHPPYRSAIKPSPDVALATMAAEAARESLAPPPQKRVAEDSAPLRLSPSKKMRMKTQKTVSFPSGKGKAPADLAGTPGSLSPISVGSRSPHSPPLTSPRKTTSLPEGAAPFAPLASSSCPSPRFPSREGTSQIPPPSDHLNFDLGPAVPDGNNDPSLIWDKGSYRVSISTLLPSWREQAEPSAHAFSLGFGLYGGLTPDPLDAATTRDLVLRTAHSQLRTLELSHRLSRRLIFNTKSWKEIHTELETEREKSGDLAKRLEVSESLLAKASGGVDAETADRLRSRVEGLEAEVRELKAENARLKEAPLPRSQASPLPLARYTHDDVEEFCKDANIRTAELILKMMRELGVVKDGCEDITARDLVPEIYGEDEDPSARWPRISHLLYADDILIFSKATDTNITKVQEILQSYCSWTGQSINVAKSFVLFNKVTPQWKKARLTHFLGFPRVEEFTYLGIKLALRRLNKSDYADLICKTHTKIQAWGSRHLSLAGRAVLINHSVLASTVFLMSHAQVPKGVLAVVELAAHSFLWQRSANNCGHALC</sequence>
<dbReference type="Pfam" id="PF04195">
    <property type="entry name" value="Transposase_28"/>
    <property type="match status" value="1"/>
</dbReference>
<feature type="region of interest" description="Disordered" evidence="2">
    <location>
        <begin position="1"/>
        <end position="30"/>
    </location>
</feature>
<dbReference type="Proteomes" id="UP001418222">
    <property type="component" value="Unassembled WGS sequence"/>
</dbReference>
<gene>
    <name evidence="4" type="ORF">KSP39_PZI015895</name>
</gene>
<feature type="domain" description="Transposase (putative) gypsy type" evidence="3">
    <location>
        <begin position="69"/>
        <end position="130"/>
    </location>
</feature>